<name>A0ABW2HC53_9ACTN</name>
<dbReference type="InterPro" id="IPR001584">
    <property type="entry name" value="Integrase_cat-core"/>
</dbReference>
<dbReference type="NCBIfam" id="NF033546">
    <property type="entry name" value="transpos_IS21"/>
    <property type="match status" value="1"/>
</dbReference>
<comment type="similarity">
    <text evidence="1">Belongs to the transposase IS21/IS408/IS1162 family.</text>
</comment>
<reference evidence="4" key="1">
    <citation type="journal article" date="2019" name="Int. J. Syst. Evol. Microbiol.">
        <title>The Global Catalogue of Microorganisms (GCM) 10K type strain sequencing project: providing services to taxonomists for standard genome sequencing and annotation.</title>
        <authorList>
            <consortium name="The Broad Institute Genomics Platform"/>
            <consortium name="The Broad Institute Genome Sequencing Center for Infectious Disease"/>
            <person name="Wu L."/>
            <person name="Ma J."/>
        </authorList>
    </citation>
    <scope>NUCLEOTIDE SEQUENCE [LARGE SCALE GENOMIC DNA]</scope>
    <source>
        <strain evidence="4">CGMCC 1.9106</strain>
    </source>
</reference>
<dbReference type="PANTHER" id="PTHR35004">
    <property type="entry name" value="TRANSPOSASE RV3428C-RELATED"/>
    <property type="match status" value="1"/>
</dbReference>
<evidence type="ECO:0000256" key="1">
    <source>
        <dbReference type="ARBA" id="ARBA00009277"/>
    </source>
</evidence>
<dbReference type="Pfam" id="PF00665">
    <property type="entry name" value="rve"/>
    <property type="match status" value="1"/>
</dbReference>
<dbReference type="SUPFAM" id="SSF53098">
    <property type="entry name" value="Ribonuclease H-like"/>
    <property type="match status" value="1"/>
</dbReference>
<keyword evidence="4" id="KW-1185">Reference proteome</keyword>
<evidence type="ECO:0000313" key="3">
    <source>
        <dbReference type="EMBL" id="MFC7248209.1"/>
    </source>
</evidence>
<dbReference type="Pfam" id="PF22483">
    <property type="entry name" value="Mu-transpos_C_2"/>
    <property type="match status" value="1"/>
</dbReference>
<feature type="domain" description="Integrase catalytic" evidence="2">
    <location>
        <begin position="116"/>
        <end position="289"/>
    </location>
</feature>
<dbReference type="Gene3D" id="3.30.420.10">
    <property type="entry name" value="Ribonuclease H-like superfamily/Ribonuclease H"/>
    <property type="match status" value="1"/>
</dbReference>
<dbReference type="InterPro" id="IPR012337">
    <property type="entry name" value="RNaseH-like_sf"/>
</dbReference>
<comment type="caution">
    <text evidence="3">The sequence shown here is derived from an EMBL/GenBank/DDBJ whole genome shotgun (WGS) entry which is preliminary data.</text>
</comment>
<organism evidence="3 4">
    <name type="scientific">Catellatospora aurea</name>
    <dbReference type="NCBI Taxonomy" id="1337874"/>
    <lineage>
        <taxon>Bacteria</taxon>
        <taxon>Bacillati</taxon>
        <taxon>Actinomycetota</taxon>
        <taxon>Actinomycetes</taxon>
        <taxon>Micromonosporales</taxon>
        <taxon>Micromonosporaceae</taxon>
        <taxon>Catellatospora</taxon>
    </lineage>
</organism>
<dbReference type="PANTHER" id="PTHR35004:SF7">
    <property type="entry name" value="INTEGRASE PROTEIN"/>
    <property type="match status" value="1"/>
</dbReference>
<protein>
    <submittedName>
        <fullName evidence="3">IS21 family transposase</fullName>
    </submittedName>
</protein>
<dbReference type="Proteomes" id="UP001596392">
    <property type="component" value="Unassembled WGS sequence"/>
</dbReference>
<dbReference type="InterPro" id="IPR054353">
    <property type="entry name" value="IstA-like_C"/>
</dbReference>
<dbReference type="PROSITE" id="PS50994">
    <property type="entry name" value="INTEGRASE"/>
    <property type="match status" value="1"/>
</dbReference>
<dbReference type="EMBL" id="JBHTAC010000096">
    <property type="protein sequence ID" value="MFC7248209.1"/>
    <property type="molecule type" value="Genomic_DNA"/>
</dbReference>
<gene>
    <name evidence="3" type="primary">istA</name>
    <name evidence="3" type="ORF">ACFQO7_37615</name>
</gene>
<evidence type="ECO:0000259" key="2">
    <source>
        <dbReference type="PROSITE" id="PS50994"/>
    </source>
</evidence>
<dbReference type="RefSeq" id="WP_376810872.1">
    <property type="nucleotide sequence ID" value="NZ_JBHTAC010000096.1"/>
</dbReference>
<proteinExistence type="inferred from homology"/>
<accession>A0ABW2HC53</accession>
<sequence length="494" mass="53839">MKTARQELDIINAYEETGSMRAAAALCGTTHKTVSRVLARRAAGQRPGRRRSPVPGLAEPYEDLIFDKVKSTDGRITAKRLLPIARAAGYEGSARTFRRTVAEQKARWKRLRRVYRPWAPSPGEHLLIDYGTVTRGPNTGLKIFTAVLAWSRWRFVRFTRDESLETTLRMLAECFEAAGGVPAVVLADRMGCLKGGVVANVVVPTAQYVRFAAHYGFRPDFCEAKDPESKGAVEAAVRLAKSDLVVPADDFDGDLSVANAAAVAWCAEINAIKHSETQAVADDRLAVERDVLRTLPSLRLEGRRGVARKVDKLSTVRIGSARYSVPHRLVGQHVEVATVDDRIEVWHDGDLVAAHRLVAPGETSIADEHYDRPARRPRRAVRPRTKTETAFLALGETAEAFLRAAAAAGTTRLPGHLADIVALEAAHGRDKLIAALARALEFRRFTADDVRAILAAGPGAPQPTAAGQKLAAVLPLVPTRSLDAYRADTLRQVA</sequence>
<dbReference type="InterPro" id="IPR036397">
    <property type="entry name" value="RNaseH_sf"/>
</dbReference>
<evidence type="ECO:0000313" key="4">
    <source>
        <dbReference type="Proteomes" id="UP001596392"/>
    </source>
</evidence>